<name>A0ABQ0GFA9_9PEZI</name>
<keyword evidence="3 5" id="KW-1133">Transmembrane helix</keyword>
<evidence type="ECO:0000256" key="5">
    <source>
        <dbReference type="SAM" id="Phobius"/>
    </source>
</evidence>
<evidence type="ECO:0000313" key="7">
    <source>
        <dbReference type="EMBL" id="GAB1316445.1"/>
    </source>
</evidence>
<evidence type="ECO:0000256" key="4">
    <source>
        <dbReference type="ARBA" id="ARBA00023136"/>
    </source>
</evidence>
<keyword evidence="4 5" id="KW-0472">Membrane</keyword>
<feature type="transmembrane region" description="Helical" evidence="5">
    <location>
        <begin position="384"/>
        <end position="402"/>
    </location>
</feature>
<protein>
    <recommendedName>
        <fullName evidence="6">Major facilitator superfamily (MFS) profile domain-containing protein</fullName>
    </recommendedName>
</protein>
<dbReference type="InterPro" id="IPR020846">
    <property type="entry name" value="MFS_dom"/>
</dbReference>
<dbReference type="Gene3D" id="1.20.1720.10">
    <property type="entry name" value="Multidrug resistance protein D"/>
    <property type="match status" value="1"/>
</dbReference>
<feature type="transmembrane region" description="Helical" evidence="5">
    <location>
        <begin position="338"/>
        <end position="364"/>
    </location>
</feature>
<organism evidence="7 8">
    <name type="scientific">Madurella fahalii</name>
    <dbReference type="NCBI Taxonomy" id="1157608"/>
    <lineage>
        <taxon>Eukaryota</taxon>
        <taxon>Fungi</taxon>
        <taxon>Dikarya</taxon>
        <taxon>Ascomycota</taxon>
        <taxon>Pezizomycotina</taxon>
        <taxon>Sordariomycetes</taxon>
        <taxon>Sordariomycetidae</taxon>
        <taxon>Sordariales</taxon>
        <taxon>Sordariales incertae sedis</taxon>
        <taxon>Madurella</taxon>
    </lineage>
</organism>
<comment type="subcellular location">
    <subcellularLocation>
        <location evidence="1">Membrane</location>
        <topology evidence="1">Multi-pass membrane protein</topology>
    </subcellularLocation>
</comment>
<feature type="transmembrane region" description="Helical" evidence="5">
    <location>
        <begin position="75"/>
        <end position="94"/>
    </location>
</feature>
<feature type="transmembrane region" description="Helical" evidence="5">
    <location>
        <begin position="279"/>
        <end position="301"/>
    </location>
</feature>
<feature type="transmembrane region" description="Helical" evidence="5">
    <location>
        <begin position="313"/>
        <end position="332"/>
    </location>
</feature>
<feature type="transmembrane region" description="Helical" evidence="5">
    <location>
        <begin position="137"/>
        <end position="155"/>
    </location>
</feature>
<keyword evidence="2 5" id="KW-0812">Transmembrane</keyword>
<feature type="transmembrane region" description="Helical" evidence="5">
    <location>
        <begin position="250"/>
        <end position="273"/>
    </location>
</feature>
<dbReference type="RefSeq" id="XP_070918176.1">
    <property type="nucleotide sequence ID" value="XM_071062075.1"/>
</dbReference>
<dbReference type="EMBL" id="BAAFSV010000003">
    <property type="protein sequence ID" value="GAB1316445.1"/>
    <property type="molecule type" value="Genomic_DNA"/>
</dbReference>
<feature type="domain" description="Major facilitator superfamily (MFS) profile" evidence="6">
    <location>
        <begin position="1"/>
        <end position="446"/>
    </location>
</feature>
<feature type="transmembrane region" description="Helical" evidence="5">
    <location>
        <begin position="211"/>
        <end position="229"/>
    </location>
</feature>
<keyword evidence="8" id="KW-1185">Reference proteome</keyword>
<feature type="transmembrane region" description="Helical" evidence="5">
    <location>
        <begin position="106"/>
        <end position="131"/>
    </location>
</feature>
<evidence type="ECO:0000256" key="2">
    <source>
        <dbReference type="ARBA" id="ARBA00022692"/>
    </source>
</evidence>
<dbReference type="PANTHER" id="PTHR42718:SF23">
    <property type="entry name" value="MAJOR FACILITATOR SUPERFAMILY (MFS) PROFILE DOMAIN-CONTAINING PROTEIN"/>
    <property type="match status" value="1"/>
</dbReference>
<reference evidence="7 8" key="1">
    <citation type="submission" date="2024-09" db="EMBL/GenBank/DDBJ databases">
        <title>Itraconazole resistance in Madurella fahalii resulting from another homologue of gene encoding cytochrome P450 14-alpha sterol demethylase (CYP51).</title>
        <authorList>
            <person name="Yoshioka I."/>
            <person name="Fahal A.H."/>
            <person name="Kaneko S."/>
            <person name="Yaguchi T."/>
        </authorList>
    </citation>
    <scope>NUCLEOTIDE SEQUENCE [LARGE SCALE GENOMIC DNA]</scope>
    <source>
        <strain evidence="7 8">IFM 68171</strain>
    </source>
</reference>
<dbReference type="PANTHER" id="PTHR42718">
    <property type="entry name" value="MAJOR FACILITATOR SUPERFAMILY MULTIDRUG TRANSPORTER MFSC"/>
    <property type="match status" value="1"/>
</dbReference>
<dbReference type="GeneID" id="98177398"/>
<dbReference type="Gene3D" id="1.20.1250.20">
    <property type="entry name" value="MFS general substrate transporter like domains"/>
    <property type="match status" value="1"/>
</dbReference>
<feature type="transmembrane region" description="Helical" evidence="5">
    <location>
        <begin position="175"/>
        <end position="199"/>
    </location>
</feature>
<proteinExistence type="predicted"/>
<dbReference type="Pfam" id="PF07690">
    <property type="entry name" value="MFS_1"/>
    <property type="match status" value="1"/>
</dbReference>
<evidence type="ECO:0000259" key="6">
    <source>
        <dbReference type="PROSITE" id="PS50850"/>
    </source>
</evidence>
<dbReference type="SUPFAM" id="SSF103473">
    <property type="entry name" value="MFS general substrate transporter"/>
    <property type="match status" value="1"/>
</dbReference>
<evidence type="ECO:0000313" key="8">
    <source>
        <dbReference type="Proteomes" id="UP001628179"/>
    </source>
</evidence>
<evidence type="ECO:0000256" key="3">
    <source>
        <dbReference type="ARBA" id="ARBA00022989"/>
    </source>
</evidence>
<feature type="transmembrane region" description="Helical" evidence="5">
    <location>
        <begin position="422"/>
        <end position="441"/>
    </location>
</feature>
<gene>
    <name evidence="7" type="ORF">MFIFM68171_06655</name>
</gene>
<comment type="caution">
    <text evidence="7">The sequence shown here is derived from an EMBL/GenBank/DDBJ whole genome shotgun (WGS) entry which is preliminary data.</text>
</comment>
<accession>A0ABQ0GFA9</accession>
<sequence>MSVAMPSFLQGGTLVQRADGPSSLTSGSFLLFFGKLADMFGRRGILLTSLFLFAVVALGTGFARDAITLDVLNGVMGLASASTIPAAQGMLGSIYNKPSKRKNYAFACFTSGNHLGFVFSSILSGIATQFFGWRATFWLLSIIYLAVAIIACFTVPVDDSNKLPLSKESLKQFDIVGAILTIGGIGLFTAGIRCVLLNIGPDAERGWKTPYVLVFIILGLAMVSIFIWWESRFKHPLMPLKIWRDREFSLLLGILLLGFSSFPALFFFAALYLQELFGYSALITAVCMLPTAVSGVVVNFIAGRLLHKVSNKLLMGIGAAAFIISFLLVAVQRMGASYWAFTFPAMAIVVVGTDLEFNVVNMYVISSLPKSQQSIASSVFQTTIKLAVTVGLGIFAAVFTSVSDKPATTGYYVNDPFEPYAALFWLATAMNFISLCMVPFLKIKTQGGGSGSGRSVSTNNG</sequence>
<dbReference type="Proteomes" id="UP001628179">
    <property type="component" value="Unassembled WGS sequence"/>
</dbReference>
<feature type="transmembrane region" description="Helical" evidence="5">
    <location>
        <begin position="44"/>
        <end position="63"/>
    </location>
</feature>
<evidence type="ECO:0000256" key="1">
    <source>
        <dbReference type="ARBA" id="ARBA00004141"/>
    </source>
</evidence>
<dbReference type="InterPro" id="IPR011701">
    <property type="entry name" value="MFS"/>
</dbReference>
<dbReference type="PROSITE" id="PS50850">
    <property type="entry name" value="MFS"/>
    <property type="match status" value="1"/>
</dbReference>
<dbReference type="InterPro" id="IPR036259">
    <property type="entry name" value="MFS_trans_sf"/>
</dbReference>